<accession>A0A4R2JLX2</accession>
<organism evidence="1 2">
    <name type="scientific">Actinocrispum wychmicini</name>
    <dbReference type="NCBI Taxonomy" id="1213861"/>
    <lineage>
        <taxon>Bacteria</taxon>
        <taxon>Bacillati</taxon>
        <taxon>Actinomycetota</taxon>
        <taxon>Actinomycetes</taxon>
        <taxon>Pseudonocardiales</taxon>
        <taxon>Pseudonocardiaceae</taxon>
        <taxon>Actinocrispum</taxon>
    </lineage>
</organism>
<protein>
    <submittedName>
        <fullName evidence="1">Uncharacterized protein</fullName>
    </submittedName>
</protein>
<proteinExistence type="predicted"/>
<dbReference type="RefSeq" id="WP_165960431.1">
    <property type="nucleotide sequence ID" value="NZ_SLWS01000003.1"/>
</dbReference>
<evidence type="ECO:0000313" key="1">
    <source>
        <dbReference type="EMBL" id="TCO61083.1"/>
    </source>
</evidence>
<dbReference type="AlphaFoldDB" id="A0A4R2JLX2"/>
<reference evidence="1 2" key="1">
    <citation type="submission" date="2019-03" db="EMBL/GenBank/DDBJ databases">
        <title>Genomic Encyclopedia of Type Strains, Phase IV (KMG-IV): sequencing the most valuable type-strain genomes for metagenomic binning, comparative biology and taxonomic classification.</title>
        <authorList>
            <person name="Goeker M."/>
        </authorList>
    </citation>
    <scope>NUCLEOTIDE SEQUENCE [LARGE SCALE GENOMIC DNA]</scope>
    <source>
        <strain evidence="1 2">DSM 45934</strain>
    </source>
</reference>
<dbReference type="EMBL" id="SLWS01000003">
    <property type="protein sequence ID" value="TCO61083.1"/>
    <property type="molecule type" value="Genomic_DNA"/>
</dbReference>
<comment type="caution">
    <text evidence="1">The sequence shown here is derived from an EMBL/GenBank/DDBJ whole genome shotgun (WGS) entry which is preliminary data.</text>
</comment>
<name>A0A4R2JLX2_9PSEU</name>
<dbReference type="Proteomes" id="UP000295680">
    <property type="component" value="Unassembled WGS sequence"/>
</dbReference>
<sequence length="56" mass="6085">MLALFNTVDLIAQRHGQLVLDEPVDDVPAVVVGPVMPEGWELIPRHEIDNQGVLGA</sequence>
<keyword evidence="2" id="KW-1185">Reference proteome</keyword>
<gene>
    <name evidence="1" type="ORF">EV192_103667</name>
</gene>
<evidence type="ECO:0000313" key="2">
    <source>
        <dbReference type="Proteomes" id="UP000295680"/>
    </source>
</evidence>